<dbReference type="AlphaFoldDB" id="A0A511M9F5"/>
<dbReference type="EMBL" id="BJXA01000008">
    <property type="protein sequence ID" value="GEM37294.1"/>
    <property type="molecule type" value="Genomic_DNA"/>
</dbReference>
<protein>
    <recommendedName>
        <fullName evidence="1">TY-Chap N-terminal domain-containing protein</fullName>
    </recommendedName>
</protein>
<feature type="domain" description="TY-Chap N-terminal" evidence="1">
    <location>
        <begin position="3"/>
        <end position="124"/>
    </location>
</feature>
<accession>A0A511M9F5</accession>
<dbReference type="Proteomes" id="UP000321424">
    <property type="component" value="Unassembled WGS sequence"/>
</dbReference>
<dbReference type="Pfam" id="PF22552">
    <property type="entry name" value="TY-Chap3"/>
    <property type="match status" value="1"/>
</dbReference>
<organism evidence="2 3">
    <name type="scientific">Nocardia ninae NBRC 108245</name>
    <dbReference type="NCBI Taxonomy" id="1210091"/>
    <lineage>
        <taxon>Bacteria</taxon>
        <taxon>Bacillati</taxon>
        <taxon>Actinomycetota</taxon>
        <taxon>Actinomycetes</taxon>
        <taxon>Mycobacteriales</taxon>
        <taxon>Nocardiaceae</taxon>
        <taxon>Nocardia</taxon>
    </lineage>
</organism>
<sequence>MNGWEELADGLAEELAGLPAGAVVIIAEAAPTSEVARYAQFRQFDDILAAELGGDRWLEPAVQAGEKGNELIANAGWQPPDFDHVGNWWIESPWPLASADYRRLASMVVTGLRDAYRISEPSALAYRAWNENAGNSPMELPSLGLSRTS</sequence>
<proteinExistence type="predicted"/>
<comment type="caution">
    <text evidence="2">The sequence shown here is derived from an EMBL/GenBank/DDBJ whole genome shotgun (WGS) entry which is preliminary data.</text>
</comment>
<evidence type="ECO:0000313" key="2">
    <source>
        <dbReference type="EMBL" id="GEM37294.1"/>
    </source>
</evidence>
<evidence type="ECO:0000259" key="1">
    <source>
        <dbReference type="Pfam" id="PF22552"/>
    </source>
</evidence>
<dbReference type="InterPro" id="IPR054344">
    <property type="entry name" value="TY-Chap_N"/>
</dbReference>
<reference evidence="2 3" key="1">
    <citation type="submission" date="2019-07" db="EMBL/GenBank/DDBJ databases">
        <title>Whole genome shotgun sequence of Nocardia ninae NBRC 108245.</title>
        <authorList>
            <person name="Hosoyama A."/>
            <person name="Uohara A."/>
            <person name="Ohji S."/>
            <person name="Ichikawa N."/>
        </authorList>
    </citation>
    <scope>NUCLEOTIDE SEQUENCE [LARGE SCALE GENOMIC DNA]</scope>
    <source>
        <strain evidence="2 3">NBRC 108245</strain>
    </source>
</reference>
<gene>
    <name evidence="2" type="ORF">NN4_18130</name>
</gene>
<dbReference type="RefSeq" id="WP_147129445.1">
    <property type="nucleotide sequence ID" value="NZ_BJXA01000008.1"/>
</dbReference>
<evidence type="ECO:0000313" key="3">
    <source>
        <dbReference type="Proteomes" id="UP000321424"/>
    </source>
</evidence>
<name>A0A511M9F5_9NOCA</name>
<dbReference type="OrthoDB" id="3477487at2"/>
<keyword evidence="3" id="KW-1185">Reference proteome</keyword>